<keyword evidence="1" id="KW-1133">Transmembrane helix</keyword>
<dbReference type="EMBL" id="CM018224">
    <property type="protein sequence ID" value="KAB2008904.1"/>
    <property type="molecule type" value="Genomic_DNA"/>
</dbReference>
<sequence length="75" mass="8983">MAMDHFSCSLRDSQDLYQRLFLELWKDSLFSNFLVRQKKKRVLFSGNFLIIVKPFMSFVLLPDWKICLNCSFNLV</sequence>
<protein>
    <submittedName>
        <fullName evidence="2">Uncharacterized protein</fullName>
    </submittedName>
</protein>
<evidence type="ECO:0000313" key="2">
    <source>
        <dbReference type="EMBL" id="KAB2008904.1"/>
    </source>
</evidence>
<reference evidence="3" key="1">
    <citation type="journal article" date="2020" name="Nat. Genet.">
        <title>Genomic diversifications of five Gossypium allopolyploid species and their impact on cotton improvement.</title>
        <authorList>
            <person name="Chen Z.J."/>
            <person name="Sreedasyam A."/>
            <person name="Ando A."/>
            <person name="Song Q."/>
            <person name="De Santiago L.M."/>
            <person name="Hulse-Kemp A.M."/>
            <person name="Ding M."/>
            <person name="Ye W."/>
            <person name="Kirkbride R.C."/>
            <person name="Jenkins J."/>
            <person name="Plott C."/>
            <person name="Lovell J."/>
            <person name="Lin Y.M."/>
            <person name="Vaughn R."/>
            <person name="Liu B."/>
            <person name="Simpson S."/>
            <person name="Scheffler B.E."/>
            <person name="Wen L."/>
            <person name="Saski C.A."/>
            <person name="Grover C.E."/>
            <person name="Hu G."/>
            <person name="Conover J.L."/>
            <person name="Carlson J.W."/>
            <person name="Shu S."/>
            <person name="Boston L.B."/>
            <person name="Williams M."/>
            <person name="Peterson D.G."/>
            <person name="McGee K."/>
            <person name="Jones D.C."/>
            <person name="Wendel J.F."/>
            <person name="Stelly D.M."/>
            <person name="Grimwood J."/>
            <person name="Schmutz J."/>
        </authorList>
    </citation>
    <scope>NUCLEOTIDE SEQUENCE [LARGE SCALE GENOMIC DNA]</scope>
    <source>
        <strain evidence="3">cv. 3-79</strain>
    </source>
</reference>
<keyword evidence="1" id="KW-0472">Membrane</keyword>
<name>A0A5J5PR55_GOSBA</name>
<accession>A0A5J5PR55</accession>
<keyword evidence="3" id="KW-1185">Reference proteome</keyword>
<dbReference type="Proteomes" id="UP000327439">
    <property type="component" value="Chromosome D10"/>
</dbReference>
<keyword evidence="1" id="KW-0812">Transmembrane</keyword>
<evidence type="ECO:0000313" key="3">
    <source>
        <dbReference type="Proteomes" id="UP000327439"/>
    </source>
</evidence>
<proteinExistence type="predicted"/>
<evidence type="ECO:0000256" key="1">
    <source>
        <dbReference type="SAM" id="Phobius"/>
    </source>
</evidence>
<feature type="transmembrane region" description="Helical" evidence="1">
    <location>
        <begin position="42"/>
        <end position="61"/>
    </location>
</feature>
<organism evidence="2 3">
    <name type="scientific">Gossypium barbadense</name>
    <name type="common">Sea Island cotton</name>
    <name type="synonym">Hibiscus barbadensis</name>
    <dbReference type="NCBI Taxonomy" id="3634"/>
    <lineage>
        <taxon>Eukaryota</taxon>
        <taxon>Viridiplantae</taxon>
        <taxon>Streptophyta</taxon>
        <taxon>Embryophyta</taxon>
        <taxon>Tracheophyta</taxon>
        <taxon>Spermatophyta</taxon>
        <taxon>Magnoliopsida</taxon>
        <taxon>eudicotyledons</taxon>
        <taxon>Gunneridae</taxon>
        <taxon>Pentapetalae</taxon>
        <taxon>rosids</taxon>
        <taxon>malvids</taxon>
        <taxon>Malvales</taxon>
        <taxon>Malvaceae</taxon>
        <taxon>Malvoideae</taxon>
        <taxon>Gossypium</taxon>
    </lineage>
</organism>
<dbReference type="AlphaFoldDB" id="A0A5J5PR55"/>
<gene>
    <name evidence="2" type="ORF">ES319_D10G132000v1</name>
</gene>